<dbReference type="EMBL" id="CP095474">
    <property type="protein sequence ID" value="URN16168.1"/>
    <property type="molecule type" value="Genomic_DNA"/>
</dbReference>
<gene>
    <name evidence="2" type="ORF">MW084_09630</name>
</gene>
<proteinExistence type="predicted"/>
<sequence length="466" mass="49802">MFRTARQGSAGLRYAVAAVALASVATLAPAQSAVAEEAPSPDYISLNHARGSNDHVLYWNTALMDLFRHRGGTPGPLGRGGAMMDLAIYDAVNSIRTIGKPYLTKDATAAGRHAALNTAIDYAAYTALRDAFPSYPVADLDLKLKTALSMPNSASSTERAYGRDLGIRTAQAIIAARANDGSADATPYVATEGPGHWRPAEGKPAGAPNWGKVKPFALTSGSQFRPGTIGGFSSPQALLSSPEYAQQVNEIKRIGGRDSTERTAEQTQIAHFWANDIDGTYKPIGQQYAHTVDIFRKYRPNGTSFESAKLFGLTSVALADAAIAVWDSKYLTNWDVWRPADAITRAGEVPNPGIVADPTWRPQEQDLAGNSFSPNFPTYVSGHSGIAAAWAGIVRHYFGTDNLSFTGGTDDPLAKGVTRSFTSLSAAAKEKADSRKYIGVHFEWDNQAALTMGYQVSDHVAATILN</sequence>
<protein>
    <submittedName>
        <fullName evidence="2">Phosphatase PAP2 family protein</fullName>
    </submittedName>
</protein>
<keyword evidence="1" id="KW-0732">Signal</keyword>
<keyword evidence="3" id="KW-1185">Reference proteome</keyword>
<evidence type="ECO:0000313" key="2">
    <source>
        <dbReference type="EMBL" id="URN16168.1"/>
    </source>
</evidence>
<dbReference type="RefSeq" id="WP_078571867.1">
    <property type="nucleotide sequence ID" value="NZ_CP095474.1"/>
</dbReference>
<dbReference type="Proteomes" id="UP001056383">
    <property type="component" value="Chromosome"/>
</dbReference>
<organism evidence="2 3">
    <name type="scientific">Streptomyces sudanensis</name>
    <dbReference type="NCBI Taxonomy" id="436397"/>
    <lineage>
        <taxon>Bacteria</taxon>
        <taxon>Bacillati</taxon>
        <taxon>Actinomycetota</taxon>
        <taxon>Actinomycetes</taxon>
        <taxon>Kitasatosporales</taxon>
        <taxon>Streptomycetaceae</taxon>
        <taxon>Streptomyces</taxon>
    </lineage>
</organism>
<dbReference type="PANTHER" id="PTHR34599">
    <property type="entry name" value="PEROXIDASE-RELATED"/>
    <property type="match status" value="1"/>
</dbReference>
<dbReference type="InterPro" id="IPR052559">
    <property type="entry name" value="V-haloperoxidase"/>
</dbReference>
<feature type="signal peptide" evidence="1">
    <location>
        <begin position="1"/>
        <end position="30"/>
    </location>
</feature>
<evidence type="ECO:0000256" key="1">
    <source>
        <dbReference type="SAM" id="SignalP"/>
    </source>
</evidence>
<dbReference type="Gene3D" id="1.10.606.20">
    <property type="match status" value="1"/>
</dbReference>
<feature type="chain" id="PRO_5045543101" evidence="1">
    <location>
        <begin position="31"/>
        <end position="466"/>
    </location>
</feature>
<name>A0ABY4TD30_9ACTN</name>
<reference evidence="2" key="1">
    <citation type="submission" date="2022-04" db="EMBL/GenBank/DDBJ databases">
        <title>Systematic whole-genome sequencing reveals an unexpected diversity among actinomycetoma pathogens and provides insights into their antibacterial susceptibilities.</title>
        <authorList>
            <person name="Watson A.K."/>
            <person name="Kepplinger B."/>
            <person name="Bakhiet S.M."/>
            <person name="Mhmoud N.A."/>
            <person name="Chapman J."/>
            <person name="Allenby N."/>
            <person name="Mickiewicz K."/>
            <person name="Goodfellow M."/>
            <person name="Fahal A.H."/>
            <person name="Errington J."/>
        </authorList>
    </citation>
    <scope>NUCLEOTIDE SEQUENCE</scope>
    <source>
        <strain evidence="2">SD 504</strain>
    </source>
</reference>
<evidence type="ECO:0000313" key="3">
    <source>
        <dbReference type="Proteomes" id="UP001056383"/>
    </source>
</evidence>
<accession>A0ABY4TD30</accession>
<dbReference type="InterPro" id="IPR036938">
    <property type="entry name" value="PAP2/HPO_sf"/>
</dbReference>
<dbReference type="PANTHER" id="PTHR34599:SF1">
    <property type="entry name" value="PHOSPHATIDIC ACID PHOSPHATASE TYPE 2_HALOPEROXIDASE DOMAIN-CONTAINING PROTEIN"/>
    <property type="match status" value="1"/>
</dbReference>
<dbReference type="CDD" id="cd03398">
    <property type="entry name" value="PAP2_haloperoxidase"/>
    <property type="match status" value="1"/>
</dbReference>
<dbReference type="SUPFAM" id="SSF48317">
    <property type="entry name" value="Acid phosphatase/Vanadium-dependent haloperoxidase"/>
    <property type="match status" value="1"/>
</dbReference>